<dbReference type="Pfam" id="PF26540">
    <property type="entry name" value="GcpE_C"/>
    <property type="match status" value="1"/>
</dbReference>
<feature type="domain" description="IspG C-terminal" evidence="10">
    <location>
        <begin position="262"/>
        <end position="347"/>
    </location>
</feature>
<dbReference type="InterPro" id="IPR016425">
    <property type="entry name" value="IspG_bac"/>
</dbReference>
<sequence length="391" mass="41882">MYTREMTRSIQVGGVQIGGSKHVVIQSMTNTDTRDVEATLKQIEALKDAGCQIVRLAVVNEDAAHALKSIKARSPLPIVADIHFDYRLALKALEAGVDKIRINPGNIGSKEKVKAVVEACRERGVPIRIGVNSGSVERRLLEKYGYPTADALVESAMGHIEILEDLGFYDIAVSLKSTDVPTMIEAYTKMAGLRPYPLHVGVTEAGTAFSGGIKSAVGIGSVLSRGIGDTIRVSLAADPVEEIKVAKNILKSLGIAASDPIVVACPSCGRVAIDLIGLANRVEEATSHLKHPWKIAVMGCAVNGPGEAREADIGIAGGHGEGLIFKHGKILKKVPENQLFDALMEEIYAMEKERLEQKAQEKEPVHVSQASLFDGHDRATNDRIAPHGKQG</sequence>
<evidence type="ECO:0000259" key="9">
    <source>
        <dbReference type="Pfam" id="PF04551"/>
    </source>
</evidence>
<dbReference type="HAMAP" id="MF_00159">
    <property type="entry name" value="IspG"/>
    <property type="match status" value="1"/>
</dbReference>
<keyword evidence="5 7" id="KW-0411">Iron-sulfur</keyword>
<organism evidence="11 12">
    <name type="scientific">Candidatus Carbonibacillus altaicus</name>
    <dbReference type="NCBI Taxonomy" id="2163959"/>
    <lineage>
        <taxon>Bacteria</taxon>
        <taxon>Bacillati</taxon>
        <taxon>Bacillota</taxon>
        <taxon>Bacilli</taxon>
        <taxon>Bacillales</taxon>
        <taxon>Candidatus Carbonibacillus</taxon>
    </lineage>
</organism>
<keyword evidence="1 7" id="KW-0004">4Fe-4S</keyword>
<dbReference type="PANTHER" id="PTHR30454">
    <property type="entry name" value="4-HYDROXY-3-METHYLBUT-2-EN-1-YL DIPHOSPHATE SYNTHASE"/>
    <property type="match status" value="1"/>
</dbReference>
<evidence type="ECO:0000256" key="1">
    <source>
        <dbReference type="ARBA" id="ARBA00022485"/>
    </source>
</evidence>
<dbReference type="GO" id="GO:0051539">
    <property type="term" value="F:4 iron, 4 sulfur cluster binding"/>
    <property type="evidence" value="ECO:0007669"/>
    <property type="project" value="UniProtKB-UniRule"/>
</dbReference>
<comment type="similarity">
    <text evidence="7">Belongs to the IspG family.</text>
</comment>
<comment type="caution">
    <text evidence="11">The sequence shown here is derived from an EMBL/GenBank/DDBJ whole genome shotgun (WGS) entry which is preliminary data.</text>
</comment>
<feature type="binding site" evidence="7">
    <location>
        <position position="307"/>
    </location>
    <ligand>
        <name>[4Fe-4S] cluster</name>
        <dbReference type="ChEBI" id="CHEBI:49883"/>
    </ligand>
</feature>
<dbReference type="Gene3D" id="3.30.413.10">
    <property type="entry name" value="Sulfite Reductase Hemoprotein, domain 1"/>
    <property type="match status" value="1"/>
</dbReference>
<evidence type="ECO:0000313" key="11">
    <source>
        <dbReference type="EMBL" id="PTQ57688.1"/>
    </source>
</evidence>
<dbReference type="GO" id="GO:0005506">
    <property type="term" value="F:iron ion binding"/>
    <property type="evidence" value="ECO:0007669"/>
    <property type="project" value="InterPro"/>
</dbReference>
<dbReference type="GO" id="GO:0019288">
    <property type="term" value="P:isopentenyl diphosphate biosynthetic process, methylerythritol 4-phosphate pathway"/>
    <property type="evidence" value="ECO:0007669"/>
    <property type="project" value="UniProtKB-UniRule"/>
</dbReference>
<dbReference type="InterPro" id="IPR058578">
    <property type="entry name" value="IspG_TIM"/>
</dbReference>
<evidence type="ECO:0000259" key="10">
    <source>
        <dbReference type="Pfam" id="PF26540"/>
    </source>
</evidence>
<feature type="region of interest" description="Disordered" evidence="8">
    <location>
        <begin position="358"/>
        <end position="391"/>
    </location>
</feature>
<keyword evidence="4 7" id="KW-0408">Iron</keyword>
<evidence type="ECO:0000256" key="5">
    <source>
        <dbReference type="ARBA" id="ARBA00023014"/>
    </source>
</evidence>
<dbReference type="NCBIfam" id="NF001540">
    <property type="entry name" value="PRK00366.1"/>
    <property type="match status" value="1"/>
</dbReference>
<dbReference type="PANTHER" id="PTHR30454:SF0">
    <property type="entry name" value="4-HYDROXY-3-METHYLBUT-2-EN-1-YL DIPHOSPHATE SYNTHASE (FERREDOXIN), CHLOROPLASTIC"/>
    <property type="match status" value="1"/>
</dbReference>
<comment type="cofactor">
    <cofactor evidence="7">
        <name>[4Fe-4S] cluster</name>
        <dbReference type="ChEBI" id="CHEBI:49883"/>
    </cofactor>
    <text evidence="7">Binds 1 [4Fe-4S] cluster.</text>
</comment>
<dbReference type="InterPro" id="IPR004588">
    <property type="entry name" value="IspG_bac-typ"/>
</dbReference>
<dbReference type="FunFam" id="3.20.20.20:FF:000001">
    <property type="entry name" value="4-hydroxy-3-methylbut-2-en-1-yl diphosphate synthase (flavodoxin)"/>
    <property type="match status" value="1"/>
</dbReference>
<dbReference type="Gene3D" id="3.20.20.20">
    <property type="entry name" value="Dihydropteroate synthase-like"/>
    <property type="match status" value="1"/>
</dbReference>
<gene>
    <name evidence="7" type="primary">ispG</name>
    <name evidence="11" type="ORF">BSOLF_0883</name>
</gene>
<dbReference type="GO" id="GO:0046429">
    <property type="term" value="F:4-hydroxy-3-methylbut-2-en-1-yl diphosphate synthase activity (ferredoxin)"/>
    <property type="evidence" value="ECO:0007669"/>
    <property type="project" value="UniProtKB-UniRule"/>
</dbReference>
<proteinExistence type="inferred from homology"/>
<dbReference type="GO" id="GO:0016114">
    <property type="term" value="P:terpenoid biosynthetic process"/>
    <property type="evidence" value="ECO:0007669"/>
    <property type="project" value="InterPro"/>
</dbReference>
<dbReference type="GO" id="GO:0141197">
    <property type="term" value="F:4-hydroxy-3-methylbut-2-enyl-diphosphate synthase activity (flavodoxin)"/>
    <property type="evidence" value="ECO:0007669"/>
    <property type="project" value="UniProtKB-EC"/>
</dbReference>
<dbReference type="PIRSF" id="PIRSF004640">
    <property type="entry name" value="IspG"/>
    <property type="match status" value="1"/>
</dbReference>
<feature type="binding site" evidence="7">
    <location>
        <position position="268"/>
    </location>
    <ligand>
        <name>[4Fe-4S] cluster</name>
        <dbReference type="ChEBI" id="CHEBI:49883"/>
    </ligand>
</feature>
<dbReference type="SUPFAM" id="SSF56014">
    <property type="entry name" value="Nitrite and sulphite reductase 4Fe-4S domain-like"/>
    <property type="match status" value="1"/>
</dbReference>
<evidence type="ECO:0000256" key="2">
    <source>
        <dbReference type="ARBA" id="ARBA00022723"/>
    </source>
</evidence>
<dbReference type="EMBL" id="PEBX01000003">
    <property type="protein sequence ID" value="PTQ57688.1"/>
    <property type="molecule type" value="Genomic_DNA"/>
</dbReference>
<evidence type="ECO:0000313" key="12">
    <source>
        <dbReference type="Proteomes" id="UP000244338"/>
    </source>
</evidence>
<dbReference type="AlphaFoldDB" id="A0A2R6Y4V1"/>
<comment type="pathway">
    <text evidence="7">Isoprenoid biosynthesis; isopentenyl diphosphate biosynthesis via DXP pathway; isopentenyl diphosphate from 1-deoxy-D-xylulose 5-phosphate: step 5/6.</text>
</comment>
<keyword evidence="2 7" id="KW-0479">Metal-binding</keyword>
<evidence type="ECO:0000256" key="4">
    <source>
        <dbReference type="ARBA" id="ARBA00023004"/>
    </source>
</evidence>
<feature type="compositionally biased region" description="Basic and acidic residues" evidence="8">
    <location>
        <begin position="374"/>
        <end position="385"/>
    </location>
</feature>
<dbReference type="InterPro" id="IPR045854">
    <property type="entry name" value="NO2/SO3_Rdtase_4Fe4S_sf"/>
</dbReference>
<evidence type="ECO:0000256" key="8">
    <source>
        <dbReference type="SAM" id="MobiDB-lite"/>
    </source>
</evidence>
<comment type="function">
    <text evidence="7">Converts 2C-methyl-D-erythritol 2,4-cyclodiphosphate (ME-2,4cPP) into 1-hydroxy-2-methyl-2-(E)-butenyl 4-diphosphate.</text>
</comment>
<keyword evidence="3 7" id="KW-0560">Oxidoreductase</keyword>
<dbReference type="NCBIfam" id="TIGR00612">
    <property type="entry name" value="ispG_gcpE"/>
    <property type="match status" value="1"/>
</dbReference>
<dbReference type="SUPFAM" id="SSF51717">
    <property type="entry name" value="Dihydropteroate synthetase-like"/>
    <property type="match status" value="1"/>
</dbReference>
<feature type="binding site" evidence="7">
    <location>
        <position position="300"/>
    </location>
    <ligand>
        <name>[4Fe-4S] cluster</name>
        <dbReference type="ChEBI" id="CHEBI:49883"/>
    </ligand>
</feature>
<dbReference type="EC" id="1.17.7.3" evidence="7"/>
<evidence type="ECO:0000256" key="6">
    <source>
        <dbReference type="ARBA" id="ARBA00023229"/>
    </source>
</evidence>
<name>A0A2R6Y4V1_9BACL</name>
<feature type="binding site" evidence="7">
    <location>
        <position position="265"/>
    </location>
    <ligand>
        <name>[4Fe-4S] cluster</name>
        <dbReference type="ChEBI" id="CHEBI:49883"/>
    </ligand>
</feature>
<dbReference type="UniPathway" id="UPA00056">
    <property type="reaction ID" value="UER00096"/>
</dbReference>
<dbReference type="Proteomes" id="UP000244338">
    <property type="component" value="Unassembled WGS sequence"/>
</dbReference>
<evidence type="ECO:0000256" key="7">
    <source>
        <dbReference type="HAMAP-Rule" id="MF_00159"/>
    </source>
</evidence>
<evidence type="ECO:0000256" key="3">
    <source>
        <dbReference type="ARBA" id="ARBA00023002"/>
    </source>
</evidence>
<keyword evidence="6 7" id="KW-0414">Isoprene biosynthesis</keyword>
<dbReference type="InterPro" id="IPR058579">
    <property type="entry name" value="IspG_C"/>
</dbReference>
<protein>
    <recommendedName>
        <fullName evidence="7">4-hydroxy-3-methylbut-2-en-1-yl diphosphate synthase (flavodoxin)</fullName>
        <ecNumber evidence="7">1.17.7.3</ecNumber>
    </recommendedName>
    <alternativeName>
        <fullName evidence="7">1-hydroxy-2-methyl-2-(E)-butenyl 4-diphosphate synthase</fullName>
    </alternativeName>
</protein>
<comment type="catalytic activity">
    <reaction evidence="7">
        <text>(2E)-4-hydroxy-3-methylbut-2-enyl diphosphate + oxidized [flavodoxin] + H2O + 2 H(+) = 2-C-methyl-D-erythritol 2,4-cyclic diphosphate + reduced [flavodoxin]</text>
        <dbReference type="Rhea" id="RHEA:43604"/>
        <dbReference type="Rhea" id="RHEA-COMP:10622"/>
        <dbReference type="Rhea" id="RHEA-COMP:10623"/>
        <dbReference type="ChEBI" id="CHEBI:15377"/>
        <dbReference type="ChEBI" id="CHEBI:15378"/>
        <dbReference type="ChEBI" id="CHEBI:57618"/>
        <dbReference type="ChEBI" id="CHEBI:58210"/>
        <dbReference type="ChEBI" id="CHEBI:58483"/>
        <dbReference type="ChEBI" id="CHEBI:128753"/>
        <dbReference type="EC" id="1.17.7.3"/>
    </reaction>
</comment>
<reference evidence="12" key="1">
    <citation type="journal article" date="2018" name="Sci. Rep.">
        <title>Lignite coal burning seam in the remote Altai Mountains harbors a hydrogen-driven thermophilic microbial community.</title>
        <authorList>
            <person name="Kadnikov V.V."/>
            <person name="Mardanov A.V."/>
            <person name="Ivasenko D.A."/>
            <person name="Antsiferov D.V."/>
            <person name="Beletsky A.V."/>
            <person name="Karnachuk O.V."/>
            <person name="Ravin N.V."/>
        </authorList>
    </citation>
    <scope>NUCLEOTIDE SEQUENCE [LARGE SCALE GENOMIC DNA]</scope>
</reference>
<dbReference type="Pfam" id="PF04551">
    <property type="entry name" value="GcpE"/>
    <property type="match status" value="1"/>
</dbReference>
<accession>A0A2R6Y4V1</accession>
<feature type="domain" description="IspG TIM-barrel" evidence="9">
    <location>
        <begin position="7"/>
        <end position="247"/>
    </location>
</feature>
<dbReference type="InterPro" id="IPR011005">
    <property type="entry name" value="Dihydropteroate_synth-like_sf"/>
</dbReference>